<dbReference type="AlphaFoldDB" id="A0A7J6T0D2"/>
<dbReference type="SUPFAM" id="SSF51206">
    <property type="entry name" value="cAMP-binding domain-like"/>
    <property type="match status" value="1"/>
</dbReference>
<dbReference type="EMBL" id="JABANM010010843">
    <property type="protein sequence ID" value="KAF4738689.1"/>
    <property type="molecule type" value="Genomic_DNA"/>
</dbReference>
<dbReference type="Gene3D" id="2.60.120.10">
    <property type="entry name" value="Jelly Rolls"/>
    <property type="match status" value="1"/>
</dbReference>
<dbReference type="GO" id="GO:0034236">
    <property type="term" value="F:protein kinase A catalytic subunit binding"/>
    <property type="evidence" value="ECO:0007669"/>
    <property type="project" value="TreeGrafter"/>
</dbReference>
<dbReference type="CDD" id="cd00038">
    <property type="entry name" value="CAP_ED"/>
    <property type="match status" value="1"/>
</dbReference>
<dbReference type="InterPro" id="IPR000595">
    <property type="entry name" value="cNMP-bd_dom"/>
</dbReference>
<keyword evidence="3" id="KW-0677">Repeat</keyword>
<evidence type="ECO:0000256" key="4">
    <source>
        <dbReference type="ARBA" id="ARBA00022741"/>
    </source>
</evidence>
<keyword evidence="2" id="KW-0597">Phosphoprotein</keyword>
<dbReference type="InterPro" id="IPR050503">
    <property type="entry name" value="cAMP-dep_PK_reg_su-like"/>
</dbReference>
<evidence type="ECO:0000256" key="1">
    <source>
        <dbReference type="ARBA" id="ARBA00020355"/>
    </source>
</evidence>
<evidence type="ECO:0000313" key="7">
    <source>
        <dbReference type="EMBL" id="KAF4738689.1"/>
    </source>
</evidence>
<dbReference type="PANTHER" id="PTHR11635">
    <property type="entry name" value="CAMP-DEPENDENT PROTEIN KINASE REGULATORY CHAIN"/>
    <property type="match status" value="1"/>
</dbReference>
<feature type="non-terminal residue" evidence="7">
    <location>
        <position position="271"/>
    </location>
</feature>
<dbReference type="GO" id="GO:0004862">
    <property type="term" value="F:cAMP-dependent protein kinase inhibitor activity"/>
    <property type="evidence" value="ECO:0007669"/>
    <property type="project" value="TreeGrafter"/>
</dbReference>
<dbReference type="InterPro" id="IPR018490">
    <property type="entry name" value="cNMP-bd_dom_sf"/>
</dbReference>
<dbReference type="Proteomes" id="UP000574390">
    <property type="component" value="Unassembled WGS sequence"/>
</dbReference>
<comment type="caution">
    <text evidence="7">The sequence shown here is derived from an EMBL/GenBank/DDBJ whole genome shotgun (WGS) entry which is preliminary data.</text>
</comment>
<evidence type="ECO:0000313" key="8">
    <source>
        <dbReference type="Proteomes" id="UP000574390"/>
    </source>
</evidence>
<dbReference type="Pfam" id="PF00027">
    <property type="entry name" value="cNMP_binding"/>
    <property type="match status" value="1"/>
</dbReference>
<dbReference type="PROSITE" id="PS50042">
    <property type="entry name" value="CNMP_BINDING_3"/>
    <property type="match status" value="1"/>
</dbReference>
<dbReference type="FunFam" id="2.60.120.10:FF:000039">
    <property type="entry name" value="cAMP-dependent protein kinase regulatory subunit"/>
    <property type="match status" value="1"/>
</dbReference>
<proteinExistence type="predicted"/>
<dbReference type="SMART" id="SM00100">
    <property type="entry name" value="cNMP"/>
    <property type="match status" value="1"/>
</dbReference>
<feature type="compositionally biased region" description="Acidic residues" evidence="5">
    <location>
        <begin position="96"/>
        <end position="107"/>
    </location>
</feature>
<dbReference type="PRINTS" id="PR00103">
    <property type="entry name" value="CAMPKINASE"/>
</dbReference>
<name>A0A7J6T0D2_PEROL</name>
<feature type="domain" description="Cyclic nucleotide-binding" evidence="6">
    <location>
        <begin position="168"/>
        <end position="271"/>
    </location>
</feature>
<dbReference type="GO" id="GO:0033554">
    <property type="term" value="P:cellular response to stress"/>
    <property type="evidence" value="ECO:0007669"/>
    <property type="project" value="UniProtKB-ARBA"/>
</dbReference>
<reference evidence="7 8" key="1">
    <citation type="submission" date="2020-04" db="EMBL/GenBank/DDBJ databases">
        <title>Perkinsus olseni comparative genomics.</title>
        <authorList>
            <person name="Bogema D.R."/>
        </authorList>
    </citation>
    <scope>NUCLEOTIDE SEQUENCE [LARGE SCALE GENOMIC DNA]</scope>
    <source>
        <strain evidence="7">ATCC PRA-205</strain>
    </source>
</reference>
<dbReference type="GO" id="GO:0005829">
    <property type="term" value="C:cytosol"/>
    <property type="evidence" value="ECO:0007669"/>
    <property type="project" value="TreeGrafter"/>
</dbReference>
<evidence type="ECO:0000256" key="5">
    <source>
        <dbReference type="SAM" id="MobiDB-lite"/>
    </source>
</evidence>
<protein>
    <recommendedName>
        <fullName evidence="1">cAMP-dependent protein kinase regulatory subunit</fullName>
    </recommendedName>
</protein>
<feature type="region of interest" description="Disordered" evidence="5">
    <location>
        <begin position="83"/>
        <end position="107"/>
    </location>
</feature>
<sequence>MANNLENIDMPADKKAYIMSKLNPVLEEMVTRIVTELPEDLPGYMIAFLREKAGPGAKGADEGTLRAENEELKNQLAKLRAEIRTSTGDDGTGLDSDAESEAEDDEDYVDDLPANFLMPESQKGKTRASVSAEAYGAWNVKQAFTAPVVPKSEEQKQRIRKILSKSFMFASVEEREMPVVVDAMAEVKLEAGVRVIKQGDDGDFLFVIEEGTLDCIKEIDGEEKVVKTCESGDVFGELSLLYNCPRAAHVQSKDACVLWKLDRETFNHIVK</sequence>
<accession>A0A7J6T0D2</accession>
<evidence type="ECO:0000259" key="6">
    <source>
        <dbReference type="PROSITE" id="PS50042"/>
    </source>
</evidence>
<dbReference type="GO" id="GO:0030552">
    <property type="term" value="F:cAMP binding"/>
    <property type="evidence" value="ECO:0007669"/>
    <property type="project" value="TreeGrafter"/>
</dbReference>
<dbReference type="InterPro" id="IPR018488">
    <property type="entry name" value="cNMP-bd_CS"/>
</dbReference>
<evidence type="ECO:0000256" key="3">
    <source>
        <dbReference type="ARBA" id="ARBA00022737"/>
    </source>
</evidence>
<evidence type="ECO:0000256" key="2">
    <source>
        <dbReference type="ARBA" id="ARBA00022553"/>
    </source>
</evidence>
<dbReference type="PROSITE" id="PS00889">
    <property type="entry name" value="CNMP_BINDING_2"/>
    <property type="match status" value="1"/>
</dbReference>
<gene>
    <name evidence="7" type="ORF">FOZ62_021396</name>
</gene>
<dbReference type="PROSITE" id="PS00888">
    <property type="entry name" value="CNMP_BINDING_1"/>
    <property type="match status" value="1"/>
</dbReference>
<dbReference type="PANTHER" id="PTHR11635:SF152">
    <property type="entry name" value="CAMP-DEPENDENT PROTEIN KINASE TYPE I REGULATORY SUBUNIT-RELATED"/>
    <property type="match status" value="1"/>
</dbReference>
<dbReference type="GO" id="GO:0005952">
    <property type="term" value="C:cAMP-dependent protein kinase complex"/>
    <property type="evidence" value="ECO:0007669"/>
    <property type="project" value="InterPro"/>
</dbReference>
<feature type="compositionally biased region" description="Low complexity" evidence="5">
    <location>
        <begin position="85"/>
        <end position="95"/>
    </location>
</feature>
<keyword evidence="4" id="KW-0547">Nucleotide-binding</keyword>
<organism evidence="7 8">
    <name type="scientific">Perkinsus olseni</name>
    <name type="common">Perkinsus atlanticus</name>
    <dbReference type="NCBI Taxonomy" id="32597"/>
    <lineage>
        <taxon>Eukaryota</taxon>
        <taxon>Sar</taxon>
        <taxon>Alveolata</taxon>
        <taxon>Perkinsozoa</taxon>
        <taxon>Perkinsea</taxon>
        <taxon>Perkinsida</taxon>
        <taxon>Perkinsidae</taxon>
        <taxon>Perkinsus</taxon>
    </lineage>
</organism>
<dbReference type="InterPro" id="IPR014710">
    <property type="entry name" value="RmlC-like_jellyroll"/>
</dbReference>